<dbReference type="InterPro" id="IPR035979">
    <property type="entry name" value="RBD_domain_sf"/>
</dbReference>
<dbReference type="HAMAP" id="MF_03001">
    <property type="entry name" value="eIF3b"/>
    <property type="match status" value="1"/>
</dbReference>
<evidence type="ECO:0000256" key="5">
    <source>
        <dbReference type="ARBA" id="ARBA00022884"/>
    </source>
</evidence>
<comment type="subunit">
    <text evidence="7 8">Component of the eukaryotic translation initiation factor 3 (eIF-3) complex.</text>
</comment>
<keyword evidence="6 7" id="KW-0648">Protein biosynthesis</keyword>
<dbReference type="SUPFAM" id="SSF82171">
    <property type="entry name" value="DPP6 N-terminal domain-like"/>
    <property type="match status" value="1"/>
</dbReference>
<dbReference type="GO" id="GO:0033290">
    <property type="term" value="C:eukaryotic 48S preinitiation complex"/>
    <property type="evidence" value="ECO:0007669"/>
    <property type="project" value="UniProtKB-UniRule"/>
</dbReference>
<dbReference type="EMBL" id="OB662425">
    <property type="protein sequence ID" value="CAD7230041.1"/>
    <property type="molecule type" value="Genomic_DNA"/>
</dbReference>
<dbReference type="GO" id="GO:0003743">
    <property type="term" value="F:translation initiation factor activity"/>
    <property type="evidence" value="ECO:0007669"/>
    <property type="project" value="UniProtKB-UniRule"/>
</dbReference>
<evidence type="ECO:0000256" key="4">
    <source>
        <dbReference type="ARBA" id="ARBA00022574"/>
    </source>
</evidence>
<dbReference type="AlphaFoldDB" id="A0A7R8ZMG8"/>
<comment type="function">
    <text evidence="7">RNA-binding component of the eukaryotic translation initiation factor 3 (eIF-3) complex, which is involved in protein synthesis of a specialized repertoire of mRNAs and, together with other initiation factors, stimulates binding of mRNA and methionyl-tRNAi to the 40S ribosome. The eIF-3 complex specifically targets and initiates translation of a subset of mRNAs involved in cell proliferation.</text>
</comment>
<evidence type="ECO:0000256" key="1">
    <source>
        <dbReference type="ARBA" id="ARBA00004496"/>
    </source>
</evidence>
<dbReference type="InterPro" id="IPR015943">
    <property type="entry name" value="WD40/YVTN_repeat-like_dom_sf"/>
</dbReference>
<comment type="function">
    <text evidence="8">Component of the eukaryotic translation initiation factor 3 (eIF-3) complex, which is involved in protein synthesis and, together with other initiation factors, stimulates binding of mRNA and methionyl-tRNAi to the 40S ribosome.</text>
</comment>
<dbReference type="PROSITE" id="PS50102">
    <property type="entry name" value="RRM"/>
    <property type="match status" value="1"/>
</dbReference>
<keyword evidence="2 7" id="KW-0963">Cytoplasm</keyword>
<evidence type="ECO:0000256" key="7">
    <source>
        <dbReference type="HAMAP-Rule" id="MF_03001"/>
    </source>
</evidence>
<dbReference type="InterPro" id="IPR034363">
    <property type="entry name" value="eIF3B_RRM"/>
</dbReference>
<dbReference type="InterPro" id="IPR012677">
    <property type="entry name" value="Nucleotide-bd_a/b_plait_sf"/>
</dbReference>
<dbReference type="GO" id="GO:0003723">
    <property type="term" value="F:RNA binding"/>
    <property type="evidence" value="ECO:0007669"/>
    <property type="project" value="UniProtKB-UniRule"/>
</dbReference>
<reference evidence="9" key="1">
    <citation type="submission" date="2020-11" db="EMBL/GenBank/DDBJ databases">
        <authorList>
            <person name="Tran Van P."/>
        </authorList>
    </citation>
    <scope>NUCLEOTIDE SEQUENCE</scope>
</reference>
<evidence type="ECO:0000256" key="3">
    <source>
        <dbReference type="ARBA" id="ARBA00022540"/>
    </source>
</evidence>
<keyword evidence="3 7" id="KW-0396">Initiation factor</keyword>
<dbReference type="GO" id="GO:0001732">
    <property type="term" value="P:formation of cytoplasmic translation initiation complex"/>
    <property type="evidence" value="ECO:0007669"/>
    <property type="project" value="UniProtKB-UniRule"/>
</dbReference>
<dbReference type="SUPFAM" id="SSF54928">
    <property type="entry name" value="RNA-binding domain, RBD"/>
    <property type="match status" value="1"/>
</dbReference>
<dbReference type="InterPro" id="IPR000504">
    <property type="entry name" value="RRM_dom"/>
</dbReference>
<dbReference type="PANTHER" id="PTHR14068">
    <property type="entry name" value="EUKARYOTIC TRANSLATION INITIATION FACTOR 3 EIF3 -RELATED"/>
    <property type="match status" value="1"/>
</dbReference>
<organism evidence="9">
    <name type="scientific">Cyprideis torosa</name>
    <dbReference type="NCBI Taxonomy" id="163714"/>
    <lineage>
        <taxon>Eukaryota</taxon>
        <taxon>Metazoa</taxon>
        <taxon>Ecdysozoa</taxon>
        <taxon>Arthropoda</taxon>
        <taxon>Crustacea</taxon>
        <taxon>Oligostraca</taxon>
        <taxon>Ostracoda</taxon>
        <taxon>Podocopa</taxon>
        <taxon>Podocopida</taxon>
        <taxon>Cytherocopina</taxon>
        <taxon>Cytheroidea</taxon>
        <taxon>Cytherideidae</taxon>
        <taxon>Cyprideis</taxon>
    </lineage>
</organism>
<dbReference type="GO" id="GO:0031369">
    <property type="term" value="F:translation initiation factor binding"/>
    <property type="evidence" value="ECO:0007669"/>
    <property type="project" value="InterPro"/>
</dbReference>
<gene>
    <name evidence="9" type="ORF">CTOB1V02_LOCUS7905</name>
</gene>
<dbReference type="GO" id="GO:0005852">
    <property type="term" value="C:eukaryotic translation initiation factor 3 complex"/>
    <property type="evidence" value="ECO:0007669"/>
    <property type="project" value="UniProtKB-UniRule"/>
</dbReference>
<dbReference type="GO" id="GO:0016282">
    <property type="term" value="C:eukaryotic 43S preinitiation complex"/>
    <property type="evidence" value="ECO:0007669"/>
    <property type="project" value="UniProtKB-UniRule"/>
</dbReference>
<dbReference type="PIRSF" id="PIRSF036424">
    <property type="entry name" value="eIF3b"/>
    <property type="match status" value="1"/>
</dbReference>
<dbReference type="CDD" id="cd12278">
    <property type="entry name" value="RRM_eIF3B"/>
    <property type="match status" value="1"/>
</dbReference>
<dbReference type="SMART" id="SM00360">
    <property type="entry name" value="RRM"/>
    <property type="match status" value="1"/>
</dbReference>
<name>A0A7R8ZMG8_9CRUS</name>
<dbReference type="InterPro" id="IPR011400">
    <property type="entry name" value="EIF3B"/>
</dbReference>
<accession>A0A7R8ZMG8</accession>
<dbReference type="Gene3D" id="2.130.10.10">
    <property type="entry name" value="YVTN repeat-like/Quinoprotein amine dehydrogenase"/>
    <property type="match status" value="1"/>
</dbReference>
<comment type="similarity">
    <text evidence="7 8">Belongs to the eIF-3 subunit B family.</text>
</comment>
<evidence type="ECO:0000256" key="6">
    <source>
        <dbReference type="ARBA" id="ARBA00022917"/>
    </source>
</evidence>
<dbReference type="InterPro" id="IPR013979">
    <property type="entry name" value="TIF_beta_prop-like"/>
</dbReference>
<proteinExistence type="inferred from homology"/>
<keyword evidence="4" id="KW-0853">WD repeat</keyword>
<dbReference type="Pfam" id="PF08662">
    <property type="entry name" value="eIF2A"/>
    <property type="match status" value="1"/>
</dbReference>
<keyword evidence="5 7" id="KW-0694">RNA-binding</keyword>
<comment type="subcellular location">
    <subcellularLocation>
        <location evidence="1 7 8">Cytoplasm</location>
    </subcellularLocation>
</comment>
<dbReference type="OrthoDB" id="10250414at2759"/>
<dbReference type="Gene3D" id="3.30.70.330">
    <property type="match status" value="1"/>
</dbReference>
<evidence type="ECO:0000256" key="2">
    <source>
        <dbReference type="ARBA" id="ARBA00022490"/>
    </source>
</evidence>
<dbReference type="PANTHER" id="PTHR14068:SF0">
    <property type="entry name" value="EUKARYOTIC TRANSLATION INITIATION FACTOR 3 SUBUNIT B"/>
    <property type="match status" value="1"/>
</dbReference>
<protein>
    <recommendedName>
        <fullName evidence="7 8">Eukaryotic translation initiation factor 3 subunit B</fullName>
        <shortName evidence="7 8">eIF3b</shortName>
    </recommendedName>
    <alternativeName>
        <fullName evidence="7">Eukaryotic translation initiation factor 3 subunit 9</fullName>
    </alternativeName>
</protein>
<evidence type="ECO:0000256" key="8">
    <source>
        <dbReference type="PIRNR" id="PIRNR036424"/>
    </source>
</evidence>
<sequence>MVKKREGEQGENPRSEAENGEEQEEEPDFSDPEDFLGDTDEELLADILAQRPQENDSVESVIIVDGIPVVGPDRLPKLKTVLTKLFERVARIEKDFYPLTEEGGSKGYCFFEYENLEAATATAAATNNHRLDKNHVLQVNLYSEYEKFMSIPQDWTPPEPAPYKDVGNLKHWLLDPDCYDQYAVIAENFKTSIYTNSFPEPTLVEERVGWTESNIVWSPLGTYMATFHGPGVALWGGPKFSQITKFSHQDVQWIDFSPQETYIVTFSPYSVFRGGGGDSSGATIIVWEVRTGQKKRTFQGGRISDWPAIKWSHDDKYFAKLGQDMLSVYETPSCGLHEKKSIKVNGIRDFSWSPSENLIAYWVAEDQNIPAKVSLLAIPSREEVRTANLFNVADCRIHWQKTGDYVCVKVDRYTKFKKDKDEIKYSGIFYNFEVFHMREKEIPVDSVEIKETIQWFAWEPVGSKFAVVHGEAPHISVSFYSIHKSGQTPTLDKKFDNKLCNKVFWSPNGQYCVLAGMQDDKMKGVFEFVDTADYSILNAAEHFQATDVEWDPTGRYVVTSVSWWMYKVDNGFTLWNFQGKKLQTHARDKFSHFTWRPRPPTLLTPQMIKKVKRNLKSMAAEFEIKDRMKMSRESKELLEKRRRLMDEFNALREKRLTEWEEEREARLELRGGIDTDAMDEDEELEEETIEFLVKEEVTVVEE</sequence>
<evidence type="ECO:0000313" key="9">
    <source>
        <dbReference type="EMBL" id="CAD7230041.1"/>
    </source>
</evidence>